<keyword evidence="2" id="KW-1185">Reference proteome</keyword>
<protein>
    <submittedName>
        <fullName evidence="1">Uncharacterized protein</fullName>
    </submittedName>
</protein>
<evidence type="ECO:0000313" key="1">
    <source>
        <dbReference type="EMBL" id="RNA41188.1"/>
    </source>
</evidence>
<accession>A0A3M7T046</accession>
<evidence type="ECO:0000313" key="2">
    <source>
        <dbReference type="Proteomes" id="UP000276133"/>
    </source>
</evidence>
<gene>
    <name evidence="1" type="ORF">BpHYR1_036771</name>
</gene>
<dbReference type="Proteomes" id="UP000276133">
    <property type="component" value="Unassembled WGS sequence"/>
</dbReference>
<comment type="caution">
    <text evidence="1">The sequence shown here is derived from an EMBL/GenBank/DDBJ whole genome shotgun (WGS) entry which is preliminary data.</text>
</comment>
<name>A0A3M7T046_BRAPC</name>
<reference evidence="1 2" key="1">
    <citation type="journal article" date="2018" name="Sci. Rep.">
        <title>Genomic signatures of local adaptation to the degree of environmental predictability in rotifers.</title>
        <authorList>
            <person name="Franch-Gras L."/>
            <person name="Hahn C."/>
            <person name="Garcia-Roger E.M."/>
            <person name="Carmona M.J."/>
            <person name="Serra M."/>
            <person name="Gomez A."/>
        </authorList>
    </citation>
    <scope>NUCLEOTIDE SEQUENCE [LARGE SCALE GENOMIC DNA]</scope>
    <source>
        <strain evidence="1">HYR1</strain>
    </source>
</reference>
<dbReference type="AlphaFoldDB" id="A0A3M7T046"/>
<sequence>MQKETKIFDLSFKVCSKIRTELKKNKQKRSIVCNQIKFNKSKKNAILSTQTHKNFNKQNSIVPLYFLFALDSYKSVQRNCVLN</sequence>
<organism evidence="1 2">
    <name type="scientific">Brachionus plicatilis</name>
    <name type="common">Marine rotifer</name>
    <name type="synonym">Brachionus muelleri</name>
    <dbReference type="NCBI Taxonomy" id="10195"/>
    <lineage>
        <taxon>Eukaryota</taxon>
        <taxon>Metazoa</taxon>
        <taxon>Spiralia</taxon>
        <taxon>Gnathifera</taxon>
        <taxon>Rotifera</taxon>
        <taxon>Eurotatoria</taxon>
        <taxon>Monogononta</taxon>
        <taxon>Pseudotrocha</taxon>
        <taxon>Ploima</taxon>
        <taxon>Brachionidae</taxon>
        <taxon>Brachionus</taxon>
    </lineage>
</organism>
<dbReference type="EMBL" id="REGN01000533">
    <property type="protein sequence ID" value="RNA41188.1"/>
    <property type="molecule type" value="Genomic_DNA"/>
</dbReference>
<proteinExistence type="predicted"/>